<dbReference type="InterPro" id="IPR001270">
    <property type="entry name" value="ClpA/B"/>
</dbReference>
<dbReference type="GO" id="GO:0005524">
    <property type="term" value="F:ATP binding"/>
    <property type="evidence" value="ECO:0007669"/>
    <property type="project" value="UniProtKB-KW"/>
</dbReference>
<dbReference type="Gene3D" id="3.40.50.300">
    <property type="entry name" value="P-loop containing nucleotide triphosphate hydrolases"/>
    <property type="match status" value="2"/>
</dbReference>
<evidence type="ECO:0000313" key="7">
    <source>
        <dbReference type="EMBL" id="GKU99324.1"/>
    </source>
</evidence>
<dbReference type="Pfam" id="PF17871">
    <property type="entry name" value="AAA_lid_9"/>
    <property type="match status" value="1"/>
</dbReference>
<dbReference type="Proteomes" id="UP001054252">
    <property type="component" value="Unassembled WGS sequence"/>
</dbReference>
<evidence type="ECO:0000256" key="2">
    <source>
        <dbReference type="ARBA" id="ARBA00022741"/>
    </source>
</evidence>
<organism evidence="7 8">
    <name type="scientific">Rubroshorea leprosula</name>
    <dbReference type="NCBI Taxonomy" id="152421"/>
    <lineage>
        <taxon>Eukaryota</taxon>
        <taxon>Viridiplantae</taxon>
        <taxon>Streptophyta</taxon>
        <taxon>Embryophyta</taxon>
        <taxon>Tracheophyta</taxon>
        <taxon>Spermatophyta</taxon>
        <taxon>Magnoliopsida</taxon>
        <taxon>eudicotyledons</taxon>
        <taxon>Gunneridae</taxon>
        <taxon>Pentapetalae</taxon>
        <taxon>rosids</taxon>
        <taxon>malvids</taxon>
        <taxon>Malvales</taxon>
        <taxon>Dipterocarpaceae</taxon>
        <taxon>Rubroshorea</taxon>
    </lineage>
</organism>
<dbReference type="FunFam" id="1.10.8.60:FF:000011">
    <property type="entry name" value="ATP-dependent Clp protease ATP-binding subunit"/>
    <property type="match status" value="1"/>
</dbReference>
<dbReference type="FunFam" id="3.40.50.300:FF:000025">
    <property type="entry name" value="ATP-dependent Clp protease subunit"/>
    <property type="match status" value="1"/>
</dbReference>
<dbReference type="InterPro" id="IPR050130">
    <property type="entry name" value="ClpA_ClpB"/>
</dbReference>
<feature type="domain" description="AAA+ ATPase" evidence="5">
    <location>
        <begin position="322"/>
        <end position="485"/>
    </location>
</feature>
<dbReference type="InterPro" id="IPR027417">
    <property type="entry name" value="P-loop_NTPase"/>
</dbReference>
<dbReference type="InterPro" id="IPR003593">
    <property type="entry name" value="AAA+_ATPase"/>
</dbReference>
<dbReference type="Pfam" id="PF10431">
    <property type="entry name" value="ClpB_D2-small"/>
    <property type="match status" value="1"/>
</dbReference>
<dbReference type="PROSITE" id="PS00871">
    <property type="entry name" value="CLPAB_2"/>
    <property type="match status" value="1"/>
</dbReference>
<dbReference type="PANTHER" id="PTHR11638">
    <property type="entry name" value="ATP-DEPENDENT CLP PROTEASE"/>
    <property type="match status" value="1"/>
</dbReference>
<proteinExistence type="predicted"/>
<dbReference type="PANTHER" id="PTHR11638:SF189">
    <property type="entry name" value="CLP R DOMAIN-CONTAINING PROTEIN"/>
    <property type="match status" value="1"/>
</dbReference>
<keyword evidence="8" id="KW-1185">Reference proteome</keyword>
<dbReference type="SMART" id="SM00382">
    <property type="entry name" value="AAA"/>
    <property type="match status" value="2"/>
</dbReference>
<dbReference type="InterPro" id="IPR003959">
    <property type="entry name" value="ATPase_AAA_core"/>
</dbReference>
<feature type="domain" description="AAA+ ATPase" evidence="5">
    <location>
        <begin position="51"/>
        <end position="192"/>
    </location>
</feature>
<reference evidence="7 8" key="1">
    <citation type="journal article" date="2021" name="Commun. Biol.">
        <title>The genome of Shorea leprosula (Dipterocarpaceae) highlights the ecological relevance of drought in aseasonal tropical rainforests.</title>
        <authorList>
            <person name="Ng K.K.S."/>
            <person name="Kobayashi M.J."/>
            <person name="Fawcett J.A."/>
            <person name="Hatakeyama M."/>
            <person name="Paape T."/>
            <person name="Ng C.H."/>
            <person name="Ang C.C."/>
            <person name="Tnah L.H."/>
            <person name="Lee C.T."/>
            <person name="Nishiyama T."/>
            <person name="Sese J."/>
            <person name="O'Brien M.J."/>
            <person name="Copetti D."/>
            <person name="Mohd Noor M.I."/>
            <person name="Ong R.C."/>
            <person name="Putra M."/>
            <person name="Sireger I.Z."/>
            <person name="Indrioko S."/>
            <person name="Kosugi Y."/>
            <person name="Izuno A."/>
            <person name="Isagi Y."/>
            <person name="Lee S.L."/>
            <person name="Shimizu K.K."/>
        </authorList>
    </citation>
    <scope>NUCLEOTIDE SEQUENCE [LARGE SCALE GENOMIC DNA]</scope>
    <source>
        <strain evidence="7">214</strain>
    </source>
</reference>
<evidence type="ECO:0000256" key="4">
    <source>
        <dbReference type="ARBA" id="ARBA00023186"/>
    </source>
</evidence>
<keyword evidence="4" id="KW-0143">Chaperone</keyword>
<dbReference type="CDD" id="cd00009">
    <property type="entry name" value="AAA"/>
    <property type="match status" value="1"/>
</dbReference>
<dbReference type="SUPFAM" id="SSF52540">
    <property type="entry name" value="P-loop containing nucleoside triphosphate hydrolases"/>
    <property type="match status" value="2"/>
</dbReference>
<dbReference type="PRINTS" id="PR00300">
    <property type="entry name" value="CLPPROTEASEA"/>
</dbReference>
<comment type="caution">
    <text evidence="7">The sequence shown here is derived from an EMBL/GenBank/DDBJ whole genome shotgun (WGS) entry which is preliminary data.</text>
</comment>
<dbReference type="SMART" id="SM01086">
    <property type="entry name" value="ClpB_D2-small"/>
    <property type="match status" value="1"/>
</dbReference>
<evidence type="ECO:0000256" key="3">
    <source>
        <dbReference type="ARBA" id="ARBA00022840"/>
    </source>
</evidence>
<dbReference type="GO" id="GO:0005737">
    <property type="term" value="C:cytoplasm"/>
    <property type="evidence" value="ECO:0007669"/>
    <property type="project" value="TreeGrafter"/>
</dbReference>
<dbReference type="InterPro" id="IPR019489">
    <property type="entry name" value="Clp_ATPase_C"/>
</dbReference>
<evidence type="ECO:0000259" key="6">
    <source>
        <dbReference type="SMART" id="SM01086"/>
    </source>
</evidence>
<evidence type="ECO:0000256" key="1">
    <source>
        <dbReference type="ARBA" id="ARBA00022737"/>
    </source>
</evidence>
<dbReference type="AlphaFoldDB" id="A0AAV5IK66"/>
<dbReference type="Gene3D" id="1.10.8.60">
    <property type="match status" value="2"/>
</dbReference>
<evidence type="ECO:0000313" key="8">
    <source>
        <dbReference type="Proteomes" id="UP001054252"/>
    </source>
</evidence>
<dbReference type="Pfam" id="PF07724">
    <property type="entry name" value="AAA_2"/>
    <property type="match status" value="1"/>
</dbReference>
<accession>A0AAV5IK66</accession>
<dbReference type="GO" id="GO:0016887">
    <property type="term" value="F:ATP hydrolysis activity"/>
    <property type="evidence" value="ECO:0007669"/>
    <property type="project" value="InterPro"/>
</dbReference>
<dbReference type="GO" id="GO:0034605">
    <property type="term" value="P:cellular response to heat"/>
    <property type="evidence" value="ECO:0007669"/>
    <property type="project" value="TreeGrafter"/>
</dbReference>
<name>A0AAV5IK66_9ROSI</name>
<protein>
    <submittedName>
        <fullName evidence="7">Uncharacterized protein</fullName>
    </submittedName>
</protein>
<keyword evidence="3" id="KW-0067">ATP-binding</keyword>
<feature type="domain" description="Clp ATPase C-terminal" evidence="6">
    <location>
        <begin position="484"/>
        <end position="575"/>
    </location>
</feature>
<dbReference type="CDD" id="cd19499">
    <property type="entry name" value="RecA-like_ClpB_Hsp104-like"/>
    <property type="match status" value="1"/>
</dbReference>
<dbReference type="InterPro" id="IPR041546">
    <property type="entry name" value="ClpA/ClpB_AAA_lid"/>
</dbReference>
<gene>
    <name evidence="7" type="ORF">SLEP1_g12192</name>
</gene>
<dbReference type="InterPro" id="IPR028299">
    <property type="entry name" value="ClpA/B_CS2"/>
</dbReference>
<evidence type="ECO:0000259" key="5">
    <source>
        <dbReference type="SMART" id="SM00382"/>
    </source>
</evidence>
<keyword evidence="2" id="KW-0547">Nucleotide-binding</keyword>
<keyword evidence="1" id="KW-0677">Repeat</keyword>
<dbReference type="EMBL" id="BPVZ01000014">
    <property type="protein sequence ID" value="GKU99324.1"/>
    <property type="molecule type" value="Genomic_DNA"/>
</dbReference>
<sequence>MEEPQEYNFNVEVLSLYATDLTKMAKENKLAPLVGRQKELERMTQILCKMRKNNPCLLGDPEVGKSAIVEALAQNIINETIPEKLMGKKIFAVDVDRLIDGASDKNKFEEILFGMTDEVKGSKGEVILFIDQLHILVAAANILWLALARGEIKCIGATSTEEYRCYREKYWVLKRLFQPFEVRESTVEETIETIKGLKTKYETHHNVNYTEKAIVAAAKLSHQYISDRSLPDKAIDLIDEAGAGVRLKNLPDTSQVTEVDIQKVVAQLTGIPVENFSLEELPKLLQMEDSLQKHIVGQDEAVVAISKAIRRSRVGIRDPSRPIASFLFTGPTGVGKTELANALAVEYFGSKEAMVRVDMSEYMERHSVSRIFGSPPGYIGYDEGGQLTNLIRQKPHTVILFDEIEKAHYDILNVMLQILEDGRLTDNTGKTVDFKNTIIIMTSNVGGDVVLDGGPNWKVSQELKKNFRAEFLNRIDEVIVFKKLNEDQLEKIVDVMIQQVSERVKEAKDIGLQVTEKLKKRVLKEGSNPCYGARPLKRAIVRMLEDNLADKILNGFVKEGSSVIADVDAGGNISFNFNV</sequence>